<comment type="caution">
    <text evidence="1">The sequence shown here is derived from an EMBL/GenBank/DDBJ whole genome shotgun (WGS) entry which is preliminary data.</text>
</comment>
<dbReference type="Gene3D" id="3.90.550.10">
    <property type="entry name" value="Spore Coat Polysaccharide Biosynthesis Protein SpsA, Chain A"/>
    <property type="match status" value="1"/>
</dbReference>
<evidence type="ECO:0000313" key="1">
    <source>
        <dbReference type="EMBL" id="KAK7084480.1"/>
    </source>
</evidence>
<keyword evidence="2" id="KW-1185">Reference proteome</keyword>
<dbReference type="GO" id="GO:0016266">
    <property type="term" value="P:protein O-linked glycosylation via N-acetyl-galactosamine"/>
    <property type="evidence" value="ECO:0007669"/>
    <property type="project" value="TreeGrafter"/>
</dbReference>
<evidence type="ECO:0000313" key="2">
    <source>
        <dbReference type="Proteomes" id="UP001381693"/>
    </source>
</evidence>
<dbReference type="InterPro" id="IPR029044">
    <property type="entry name" value="Nucleotide-diphossugar_trans"/>
</dbReference>
<name>A0AAN8XHD8_HALRR</name>
<accession>A0AAN8XHD8</accession>
<dbReference type="PANTHER" id="PTHR46396">
    <property type="entry name" value="PROTEIN O-LINKED-MANNOSE BETA-1,2-N-ACETYLGLUCOSAMINYLTRANSFERASE 1"/>
    <property type="match status" value="1"/>
</dbReference>
<dbReference type="InterPro" id="IPR052463">
    <property type="entry name" value="O-linked_mannose_GnT"/>
</dbReference>
<gene>
    <name evidence="1" type="ORF">SK128_013496</name>
</gene>
<protein>
    <submittedName>
        <fullName evidence="1">Uncharacterized protein</fullName>
    </submittedName>
</protein>
<proteinExistence type="predicted"/>
<dbReference type="PANTHER" id="PTHR46396:SF1">
    <property type="entry name" value="PROTEIN O-LINKED-MANNOSE BETA-1,2-N-ACETYLGLUCOSAMINYLTRANSFERASE 1"/>
    <property type="match status" value="1"/>
</dbReference>
<dbReference type="EMBL" id="JAXCGZ010002075">
    <property type="protein sequence ID" value="KAK7084480.1"/>
    <property type="molecule type" value="Genomic_DNA"/>
</dbReference>
<sequence>MGGTGHEGPIGRSPAGTGPNHPLWCPATAATDWDYWMGSGLVRKGREIIIPEISRTSHDGIDGAHLSGFLMKRRYSNKPLSTDPNVVLNLTTAHISVTEAENKDLLDRAIPLNVTDPYNYAFPKSNFKLHSCR</sequence>
<dbReference type="AlphaFoldDB" id="A0AAN8XHD8"/>
<organism evidence="1 2">
    <name type="scientific">Halocaridina rubra</name>
    <name type="common">Hawaiian red shrimp</name>
    <dbReference type="NCBI Taxonomy" id="373956"/>
    <lineage>
        <taxon>Eukaryota</taxon>
        <taxon>Metazoa</taxon>
        <taxon>Ecdysozoa</taxon>
        <taxon>Arthropoda</taxon>
        <taxon>Crustacea</taxon>
        <taxon>Multicrustacea</taxon>
        <taxon>Malacostraca</taxon>
        <taxon>Eumalacostraca</taxon>
        <taxon>Eucarida</taxon>
        <taxon>Decapoda</taxon>
        <taxon>Pleocyemata</taxon>
        <taxon>Caridea</taxon>
        <taxon>Atyoidea</taxon>
        <taxon>Atyidae</taxon>
        <taxon>Halocaridina</taxon>
    </lineage>
</organism>
<reference evidence="1 2" key="1">
    <citation type="submission" date="2023-11" db="EMBL/GenBank/DDBJ databases">
        <title>Halocaridina rubra genome assembly.</title>
        <authorList>
            <person name="Smith C."/>
        </authorList>
    </citation>
    <scope>NUCLEOTIDE SEQUENCE [LARGE SCALE GENOMIC DNA]</scope>
    <source>
        <strain evidence="1">EP-1</strain>
        <tissue evidence="1">Whole</tissue>
    </source>
</reference>
<dbReference type="GO" id="GO:0047223">
    <property type="term" value="F:beta-1,3-galactosyl-O-glycosyl-glycoprotein beta-1,3-N-acetylglucosaminyltransferase activity"/>
    <property type="evidence" value="ECO:0007669"/>
    <property type="project" value="TreeGrafter"/>
</dbReference>
<dbReference type="GO" id="GO:0000139">
    <property type="term" value="C:Golgi membrane"/>
    <property type="evidence" value="ECO:0007669"/>
    <property type="project" value="TreeGrafter"/>
</dbReference>
<dbReference type="Proteomes" id="UP001381693">
    <property type="component" value="Unassembled WGS sequence"/>
</dbReference>